<name>A0A1H6UR63_9GAMM</name>
<dbReference type="PANTHER" id="PTHR38039">
    <property type="entry name" value="TOXIN YOEB"/>
    <property type="match status" value="1"/>
</dbReference>
<evidence type="ECO:0000313" key="7">
    <source>
        <dbReference type="EMBL" id="SEI94809.1"/>
    </source>
</evidence>
<dbReference type="Proteomes" id="UP000199267">
    <property type="component" value="Unassembled WGS sequence"/>
</dbReference>
<sequence>MNILFTPEAWDDYLWFQQNDKAGLKRINLLIRDAQRDPFAGLGKPEPLKHNLSGFWSRRIGEEHRLVYRVDGDTLQIVMCRYHY</sequence>
<dbReference type="GO" id="GO:0016787">
    <property type="term" value="F:hydrolase activity"/>
    <property type="evidence" value="ECO:0007669"/>
    <property type="project" value="UniProtKB-KW"/>
</dbReference>
<keyword evidence="4" id="KW-0255">Endonuclease</keyword>
<dbReference type="EMBL" id="FOFJ01000049">
    <property type="protein sequence ID" value="SER41626.1"/>
    <property type="molecule type" value="Genomic_DNA"/>
</dbReference>
<dbReference type="NCBIfam" id="TIGR02116">
    <property type="entry name" value="toxin_Txe_YoeB"/>
    <property type="match status" value="1"/>
</dbReference>
<evidence type="ECO:0000256" key="1">
    <source>
        <dbReference type="ARBA" id="ARBA00008172"/>
    </source>
</evidence>
<dbReference type="RefSeq" id="WP_090624310.1">
    <property type="nucleotide sequence ID" value="NZ_FNYO01000028.1"/>
</dbReference>
<evidence type="ECO:0000256" key="2">
    <source>
        <dbReference type="ARBA" id="ARBA00022649"/>
    </source>
</evidence>
<gene>
    <name evidence="8" type="ORF">SAMN04244573_03585</name>
    <name evidence="7" type="ORF">SAMN04244579_02545</name>
</gene>
<accession>A0A1H6UR63</accession>
<dbReference type="InterPro" id="IPR009614">
    <property type="entry name" value="YoeB_toxin"/>
</dbReference>
<evidence type="ECO:0000256" key="4">
    <source>
        <dbReference type="ARBA" id="ARBA00022759"/>
    </source>
</evidence>
<dbReference type="GO" id="GO:0006401">
    <property type="term" value="P:RNA catabolic process"/>
    <property type="evidence" value="ECO:0007669"/>
    <property type="project" value="InterPro"/>
</dbReference>
<evidence type="ECO:0000313" key="10">
    <source>
        <dbReference type="Proteomes" id="UP000199267"/>
    </source>
</evidence>
<evidence type="ECO:0000256" key="3">
    <source>
        <dbReference type="ARBA" id="ARBA00022722"/>
    </source>
</evidence>
<dbReference type="AlphaFoldDB" id="A0A1H6UR63"/>
<comment type="similarity">
    <text evidence="1">Belongs to the YoeB family.</text>
</comment>
<dbReference type="EMBL" id="FNYO01000028">
    <property type="protein sequence ID" value="SEI94809.1"/>
    <property type="molecule type" value="Genomic_DNA"/>
</dbReference>
<dbReference type="Gene3D" id="3.30.2310.20">
    <property type="entry name" value="RelE-like"/>
    <property type="match status" value="1"/>
</dbReference>
<evidence type="ECO:0000313" key="8">
    <source>
        <dbReference type="EMBL" id="SER41626.1"/>
    </source>
</evidence>
<dbReference type="InterPro" id="IPR035093">
    <property type="entry name" value="RelE/ParE_toxin_dom_sf"/>
</dbReference>
<evidence type="ECO:0000256" key="6">
    <source>
        <dbReference type="ARBA" id="ARBA00030388"/>
    </source>
</evidence>
<proteinExistence type="inferred from homology"/>
<reference evidence="9 10" key="1">
    <citation type="submission" date="2016-10" db="EMBL/GenBank/DDBJ databases">
        <authorList>
            <person name="de Groot N.N."/>
        </authorList>
    </citation>
    <scope>NUCLEOTIDE SEQUENCE [LARGE SCALE GENOMIC DNA]</scope>
    <source>
        <strain evidence="7 9">DSM 1041</strain>
        <strain evidence="8 10">DSM 378</strain>
    </source>
</reference>
<dbReference type="GO" id="GO:0098795">
    <property type="term" value="P:global gene silencing by mRNA cleavage"/>
    <property type="evidence" value="ECO:0007669"/>
    <property type="project" value="TreeGrafter"/>
</dbReference>
<keyword evidence="3" id="KW-0540">Nuclease</keyword>
<dbReference type="STRING" id="170623.SAMN04244579_02545"/>
<dbReference type="Proteomes" id="UP000199005">
    <property type="component" value="Unassembled WGS sequence"/>
</dbReference>
<dbReference type="GO" id="GO:0004519">
    <property type="term" value="F:endonuclease activity"/>
    <property type="evidence" value="ECO:0007669"/>
    <property type="project" value="UniProtKB-KW"/>
</dbReference>
<dbReference type="PANTHER" id="PTHR38039:SF1">
    <property type="entry name" value="TOXIN YOEB"/>
    <property type="match status" value="1"/>
</dbReference>
<keyword evidence="5" id="KW-0378">Hydrolase</keyword>
<evidence type="ECO:0000256" key="5">
    <source>
        <dbReference type="ARBA" id="ARBA00022801"/>
    </source>
</evidence>
<evidence type="ECO:0000313" key="9">
    <source>
        <dbReference type="Proteomes" id="UP000199005"/>
    </source>
</evidence>
<protein>
    <recommendedName>
        <fullName evidence="6">Putative mRNA interferase YoeB</fullName>
    </recommendedName>
</protein>
<dbReference type="Pfam" id="PF06769">
    <property type="entry name" value="YoeB_toxin"/>
    <property type="match status" value="1"/>
</dbReference>
<organism evidence="7 9">
    <name type="scientific">Azotobacter beijerinckii</name>
    <dbReference type="NCBI Taxonomy" id="170623"/>
    <lineage>
        <taxon>Bacteria</taxon>
        <taxon>Pseudomonadati</taxon>
        <taxon>Pseudomonadota</taxon>
        <taxon>Gammaproteobacteria</taxon>
        <taxon>Pseudomonadales</taxon>
        <taxon>Pseudomonadaceae</taxon>
        <taxon>Azotobacter</taxon>
    </lineage>
</organism>
<keyword evidence="2" id="KW-1277">Toxin-antitoxin system</keyword>
<dbReference type="SUPFAM" id="SSF143011">
    <property type="entry name" value="RelE-like"/>
    <property type="match status" value="1"/>
</dbReference>